<feature type="transmembrane region" description="Helical" evidence="6">
    <location>
        <begin position="403"/>
        <end position="422"/>
    </location>
</feature>
<comment type="caution">
    <text evidence="8">The sequence shown here is derived from an EMBL/GenBank/DDBJ whole genome shotgun (WGS) entry which is preliminary data.</text>
</comment>
<gene>
    <name evidence="8" type="ORF">I4Q42_03995</name>
</gene>
<evidence type="ECO:0000259" key="7">
    <source>
        <dbReference type="Pfam" id="PF04932"/>
    </source>
</evidence>
<name>A0ABS0ST45_9CAUL</name>
<keyword evidence="8" id="KW-0436">Ligase</keyword>
<evidence type="ECO:0000256" key="2">
    <source>
        <dbReference type="ARBA" id="ARBA00022692"/>
    </source>
</evidence>
<organism evidence="8 9">
    <name type="scientific">Caulobacter hibisci</name>
    <dbReference type="NCBI Taxonomy" id="2035993"/>
    <lineage>
        <taxon>Bacteria</taxon>
        <taxon>Pseudomonadati</taxon>
        <taxon>Pseudomonadota</taxon>
        <taxon>Alphaproteobacteria</taxon>
        <taxon>Caulobacterales</taxon>
        <taxon>Caulobacteraceae</taxon>
        <taxon>Caulobacter</taxon>
    </lineage>
</organism>
<keyword evidence="4 6" id="KW-0472">Membrane</keyword>
<feature type="transmembrane region" description="Helical" evidence="6">
    <location>
        <begin position="32"/>
        <end position="52"/>
    </location>
</feature>
<feature type="transmembrane region" description="Helical" evidence="6">
    <location>
        <begin position="362"/>
        <end position="382"/>
    </location>
</feature>
<feature type="transmembrane region" description="Helical" evidence="6">
    <location>
        <begin position="428"/>
        <end position="446"/>
    </location>
</feature>
<feature type="transmembrane region" description="Helical" evidence="6">
    <location>
        <begin position="219"/>
        <end position="237"/>
    </location>
</feature>
<keyword evidence="3 6" id="KW-1133">Transmembrane helix</keyword>
<dbReference type="Proteomes" id="UP000639859">
    <property type="component" value="Unassembled WGS sequence"/>
</dbReference>
<feature type="transmembrane region" description="Helical" evidence="6">
    <location>
        <begin position="72"/>
        <end position="91"/>
    </location>
</feature>
<dbReference type="PANTHER" id="PTHR37422">
    <property type="entry name" value="TEICHURONIC ACID BIOSYNTHESIS PROTEIN TUAE"/>
    <property type="match status" value="1"/>
</dbReference>
<proteinExistence type="predicted"/>
<evidence type="ECO:0000256" key="4">
    <source>
        <dbReference type="ARBA" id="ARBA00023136"/>
    </source>
</evidence>
<dbReference type="GO" id="GO:0016874">
    <property type="term" value="F:ligase activity"/>
    <property type="evidence" value="ECO:0007669"/>
    <property type="project" value="UniProtKB-KW"/>
</dbReference>
<feature type="transmembrane region" description="Helical" evidence="6">
    <location>
        <begin position="195"/>
        <end position="212"/>
    </location>
</feature>
<dbReference type="InterPro" id="IPR051533">
    <property type="entry name" value="WaaL-like"/>
</dbReference>
<dbReference type="RefSeq" id="WP_198574771.1">
    <property type="nucleotide sequence ID" value="NZ_JADWOX010000002.1"/>
</dbReference>
<feature type="region of interest" description="Disordered" evidence="5">
    <location>
        <begin position="455"/>
        <end position="481"/>
    </location>
</feature>
<accession>A0ABS0ST45</accession>
<dbReference type="InterPro" id="IPR007016">
    <property type="entry name" value="O-antigen_ligase-rel_domated"/>
</dbReference>
<feature type="transmembrane region" description="Helical" evidence="6">
    <location>
        <begin position="127"/>
        <end position="147"/>
    </location>
</feature>
<feature type="transmembrane region" description="Helical" evidence="6">
    <location>
        <begin position="154"/>
        <end position="175"/>
    </location>
</feature>
<dbReference type="Pfam" id="PF04932">
    <property type="entry name" value="Wzy_C"/>
    <property type="match status" value="1"/>
</dbReference>
<feature type="transmembrane region" description="Helical" evidence="6">
    <location>
        <begin position="268"/>
        <end position="290"/>
    </location>
</feature>
<reference evidence="8 9" key="1">
    <citation type="submission" date="2020-11" db="EMBL/GenBank/DDBJ databases">
        <title>genome sequence of strain KACC 18849.</title>
        <authorList>
            <person name="Gao J."/>
            <person name="Zhang X."/>
        </authorList>
    </citation>
    <scope>NUCLEOTIDE SEQUENCE [LARGE SCALE GENOMIC DNA]</scope>
    <source>
        <strain evidence="8 9">KACC 18849</strain>
    </source>
</reference>
<dbReference type="PANTHER" id="PTHR37422:SF17">
    <property type="entry name" value="O-ANTIGEN LIGASE"/>
    <property type="match status" value="1"/>
</dbReference>
<evidence type="ECO:0000256" key="3">
    <source>
        <dbReference type="ARBA" id="ARBA00022989"/>
    </source>
</evidence>
<evidence type="ECO:0000256" key="1">
    <source>
        <dbReference type="ARBA" id="ARBA00004141"/>
    </source>
</evidence>
<evidence type="ECO:0000256" key="5">
    <source>
        <dbReference type="SAM" id="MobiDB-lite"/>
    </source>
</evidence>
<keyword evidence="2 6" id="KW-0812">Transmembrane</keyword>
<protein>
    <submittedName>
        <fullName evidence="8">O-antigen ligase family protein</fullName>
    </submittedName>
</protein>
<feature type="domain" description="O-antigen ligase-related" evidence="7">
    <location>
        <begin position="225"/>
        <end position="376"/>
    </location>
</feature>
<keyword evidence="9" id="KW-1185">Reference proteome</keyword>
<comment type="subcellular location">
    <subcellularLocation>
        <location evidence="1">Membrane</location>
        <topology evidence="1">Multi-pass membrane protein</topology>
    </subcellularLocation>
</comment>
<evidence type="ECO:0000313" key="8">
    <source>
        <dbReference type="EMBL" id="MBI1682825.1"/>
    </source>
</evidence>
<feature type="transmembrane region" description="Helical" evidence="6">
    <location>
        <begin position="243"/>
        <end position="261"/>
    </location>
</feature>
<evidence type="ECO:0000313" key="9">
    <source>
        <dbReference type="Proteomes" id="UP000639859"/>
    </source>
</evidence>
<dbReference type="EMBL" id="JADWOX010000002">
    <property type="protein sequence ID" value="MBI1682825.1"/>
    <property type="molecule type" value="Genomic_DNA"/>
</dbReference>
<sequence length="481" mass="52726">MSDDAPRRRHLDDWRAAVDAERREEARKGGNLIALWAGLVLVLTLLYVMIGSTPYLHERDLDPLTGAATMSPINRTIWLSLLVLALPILWFRRGEVVEISKRLWPLLLAFAWFAATSRWALDPAASSRRLFLYIVDLIICVAVVAGLRDARRIHFAMAVACLIVMAIDLGSWIFAPGISMTDIGLAAIHTHKNTLGAAMLFSGLVISPYLLFPTALGPRLFWSAMFLICVALLIASLSKTSMALLAAFVVLMPLLMGLLKLRAPLLRAAAAAGGLTVLGLLVGWTAFAYATGRDPLEPIAGVTFTQRTDVWAFALDQFAQHPLKGLGFGSFWDIDPKVQPSLQSDAWFAQPDAYTNESHNGYIDLLVTTGLPGLAVSLFLLVRWGGRGLDLLRQGLGSKDEAVRADLPHAVFLAVFPLVFFVHNWMESSYFTANAMFGIIILLVGVDLDMRYTPATPPPEPRARRALDAGAPRLLPPGWRP</sequence>
<evidence type="ECO:0000256" key="6">
    <source>
        <dbReference type="SAM" id="Phobius"/>
    </source>
</evidence>
<feature type="transmembrane region" description="Helical" evidence="6">
    <location>
        <begin position="103"/>
        <end position="121"/>
    </location>
</feature>